<dbReference type="AlphaFoldDB" id="A0AAD8HJV0"/>
<feature type="transmembrane region" description="Helical" evidence="1">
    <location>
        <begin position="107"/>
        <end position="133"/>
    </location>
</feature>
<protein>
    <submittedName>
        <fullName evidence="2">Protein PLANT CADMIUM RESISTANCE like</fullName>
    </submittedName>
</protein>
<gene>
    <name evidence="2" type="ORF">POM88_034576</name>
</gene>
<reference evidence="2" key="2">
    <citation type="submission" date="2023-05" db="EMBL/GenBank/DDBJ databases">
        <authorList>
            <person name="Schelkunov M.I."/>
        </authorList>
    </citation>
    <scope>NUCLEOTIDE SEQUENCE</scope>
    <source>
        <strain evidence="2">Hsosn_3</strain>
        <tissue evidence="2">Leaf</tissue>
    </source>
</reference>
<evidence type="ECO:0000313" key="3">
    <source>
        <dbReference type="Proteomes" id="UP001237642"/>
    </source>
</evidence>
<dbReference type="EMBL" id="JAUIZM010000008">
    <property type="protein sequence ID" value="KAK1368484.1"/>
    <property type="molecule type" value="Genomic_DNA"/>
</dbReference>
<dbReference type="Proteomes" id="UP001237642">
    <property type="component" value="Unassembled WGS sequence"/>
</dbReference>
<keyword evidence="3" id="KW-1185">Reference proteome</keyword>
<feature type="transmembrane region" description="Helical" evidence="1">
    <location>
        <begin position="139"/>
        <end position="156"/>
    </location>
</feature>
<dbReference type="Pfam" id="PF04749">
    <property type="entry name" value="PLAC8"/>
    <property type="match status" value="1"/>
</dbReference>
<keyword evidence="1" id="KW-1133">Transmembrane helix</keyword>
<comment type="caution">
    <text evidence="2">The sequence shown here is derived from an EMBL/GenBank/DDBJ whole genome shotgun (WGS) entry which is preliminary data.</text>
</comment>
<keyword evidence="1" id="KW-0812">Transmembrane</keyword>
<dbReference type="PANTHER" id="PTHR15907">
    <property type="entry name" value="DUF614 FAMILY PROTEIN-RELATED"/>
    <property type="match status" value="1"/>
</dbReference>
<organism evidence="2 3">
    <name type="scientific">Heracleum sosnowskyi</name>
    <dbReference type="NCBI Taxonomy" id="360622"/>
    <lineage>
        <taxon>Eukaryota</taxon>
        <taxon>Viridiplantae</taxon>
        <taxon>Streptophyta</taxon>
        <taxon>Embryophyta</taxon>
        <taxon>Tracheophyta</taxon>
        <taxon>Spermatophyta</taxon>
        <taxon>Magnoliopsida</taxon>
        <taxon>eudicotyledons</taxon>
        <taxon>Gunneridae</taxon>
        <taxon>Pentapetalae</taxon>
        <taxon>asterids</taxon>
        <taxon>campanulids</taxon>
        <taxon>Apiales</taxon>
        <taxon>Apiaceae</taxon>
        <taxon>Apioideae</taxon>
        <taxon>apioid superclade</taxon>
        <taxon>Tordylieae</taxon>
        <taxon>Tordyliinae</taxon>
        <taxon>Heracleum</taxon>
    </lineage>
</organism>
<sequence length="246" mass="27653">MEEERVIINGEDEEKERLLDEGGVSVLDFDLLCSAVAAMQNQGKCKWVNNQQQDYDDDDGLDNGPRGGVLRMWEGDVFDCFDDHRIVLESCCCPWYRFGKNMKRAGFGFCFAQAIVYIVLAAAALVNITAFVVTRRHCFLYMGVAFTFCVGAYMGFHRMQIRKKFNIRGTDSVMDDCLYHLVCPCCTLSQESRTLEINNVQDGTWHGRGDTICVGAYNEGSNSILELRPPSVMSIQSSEPSIMAIT</sequence>
<evidence type="ECO:0000313" key="2">
    <source>
        <dbReference type="EMBL" id="KAK1368484.1"/>
    </source>
</evidence>
<evidence type="ECO:0000256" key="1">
    <source>
        <dbReference type="SAM" id="Phobius"/>
    </source>
</evidence>
<dbReference type="InterPro" id="IPR006461">
    <property type="entry name" value="PLAC_motif_containing"/>
</dbReference>
<accession>A0AAD8HJV0</accession>
<dbReference type="NCBIfam" id="TIGR01571">
    <property type="entry name" value="A_thal_Cys_rich"/>
    <property type="match status" value="1"/>
</dbReference>
<proteinExistence type="predicted"/>
<name>A0AAD8HJV0_9APIA</name>
<reference evidence="2" key="1">
    <citation type="submission" date="2023-02" db="EMBL/GenBank/DDBJ databases">
        <title>Genome of toxic invasive species Heracleum sosnowskyi carries increased number of genes despite the absence of recent whole-genome duplications.</title>
        <authorList>
            <person name="Schelkunov M."/>
            <person name="Shtratnikova V."/>
            <person name="Makarenko M."/>
            <person name="Klepikova A."/>
            <person name="Omelchenko D."/>
            <person name="Novikova G."/>
            <person name="Obukhova E."/>
            <person name="Bogdanov V."/>
            <person name="Penin A."/>
            <person name="Logacheva M."/>
        </authorList>
    </citation>
    <scope>NUCLEOTIDE SEQUENCE</scope>
    <source>
        <strain evidence="2">Hsosn_3</strain>
        <tissue evidence="2">Leaf</tissue>
    </source>
</reference>
<keyword evidence="1" id="KW-0472">Membrane</keyword>